<protein>
    <submittedName>
        <fullName evidence="3">Uncharacterized protein</fullName>
    </submittedName>
</protein>
<reference evidence="3 4" key="1">
    <citation type="submission" date="2019-03" db="EMBL/GenBank/DDBJ databases">
        <title>Single cell metagenomics reveals metabolic interactions within the superorganism composed of flagellate Streblomastix strix and complex community of Bacteroidetes bacteria on its surface.</title>
        <authorList>
            <person name="Treitli S.C."/>
            <person name="Kolisko M."/>
            <person name="Husnik F."/>
            <person name="Keeling P."/>
            <person name="Hampl V."/>
        </authorList>
    </citation>
    <scope>NUCLEOTIDE SEQUENCE [LARGE SCALE GENOMIC DNA]</scope>
    <source>
        <strain evidence="3">ST1C</strain>
    </source>
</reference>
<gene>
    <name evidence="3" type="ORF">EZS28_004138</name>
</gene>
<feature type="transmembrane region" description="Helical" evidence="2">
    <location>
        <begin position="183"/>
        <end position="203"/>
    </location>
</feature>
<feature type="transmembrane region" description="Helical" evidence="2">
    <location>
        <begin position="407"/>
        <end position="431"/>
    </location>
</feature>
<feature type="region of interest" description="Disordered" evidence="1">
    <location>
        <begin position="435"/>
        <end position="466"/>
    </location>
</feature>
<feature type="compositionally biased region" description="Basic and acidic residues" evidence="1">
    <location>
        <begin position="454"/>
        <end position="466"/>
    </location>
</feature>
<accession>A0A5J4X0Q7</accession>
<name>A0A5J4X0Q7_9EUKA</name>
<keyword evidence="2" id="KW-0472">Membrane</keyword>
<dbReference type="AlphaFoldDB" id="A0A5J4X0Q7"/>
<feature type="transmembrane region" description="Helical" evidence="2">
    <location>
        <begin position="47"/>
        <end position="73"/>
    </location>
</feature>
<evidence type="ECO:0000313" key="3">
    <source>
        <dbReference type="EMBL" id="KAA6400336.1"/>
    </source>
</evidence>
<keyword evidence="2" id="KW-1133">Transmembrane helix</keyword>
<comment type="caution">
    <text evidence="3">The sequence shown here is derived from an EMBL/GenBank/DDBJ whole genome shotgun (WGS) entry which is preliminary data.</text>
</comment>
<keyword evidence="2" id="KW-0812">Transmembrane</keyword>
<dbReference type="EMBL" id="SNRW01000579">
    <property type="protein sequence ID" value="KAA6400336.1"/>
    <property type="molecule type" value="Genomic_DNA"/>
</dbReference>
<proteinExistence type="predicted"/>
<dbReference type="Proteomes" id="UP000324800">
    <property type="component" value="Unassembled WGS sequence"/>
</dbReference>
<evidence type="ECO:0000313" key="4">
    <source>
        <dbReference type="Proteomes" id="UP000324800"/>
    </source>
</evidence>
<feature type="transmembrane region" description="Helical" evidence="2">
    <location>
        <begin position="223"/>
        <end position="244"/>
    </location>
</feature>
<organism evidence="3 4">
    <name type="scientific">Streblomastix strix</name>
    <dbReference type="NCBI Taxonomy" id="222440"/>
    <lineage>
        <taxon>Eukaryota</taxon>
        <taxon>Metamonada</taxon>
        <taxon>Preaxostyla</taxon>
        <taxon>Oxymonadida</taxon>
        <taxon>Streblomastigidae</taxon>
        <taxon>Streblomastix</taxon>
    </lineage>
</organism>
<sequence>MAPRDKKTNPYVKALLYISTIVIIVVFLVMIVLGILVLAVLSKVKYLNLAAIFAIIIGVLGIIVSIFGIWGLFKSKLEGKPKYAVLFFAGTVIVLQVLLIVIGFTCFFARPTVNSLIVLNQNQLKTWFSNLTDAKFNTLIRFLKLAVDYLNIVGAIFFVAAVIVILILILLCFYVGKKSFARFLITSSSIVLIVVGFVLAIFLLITNPSSLMVAGQKVLNKQILTAMVVVLFVVGAIGIYGLIAAKWGSKFKILSIIFIIIIGVIAVGAFGVFIAAAALRKRFVNGVDSFCGGGEAPIAEIPEEEEEEEQQQQTYDLAMNYNSDSNPKYLPFDMQNQPDSEHYAVHISTTTTINSVSECNEMLSRLRDSKCGEITDSEAEQLKCRNDLTYADVIDLLKKMKGGWVDLIISVAIYITAYLALNVIAGIYNCVKKDPKPEQDNPKKRRASATTNDIRMDPIGDDGNRF</sequence>
<evidence type="ECO:0000256" key="2">
    <source>
        <dbReference type="SAM" id="Phobius"/>
    </source>
</evidence>
<feature type="transmembrane region" description="Helical" evidence="2">
    <location>
        <begin position="14"/>
        <end position="41"/>
    </location>
</feature>
<evidence type="ECO:0000256" key="1">
    <source>
        <dbReference type="SAM" id="MobiDB-lite"/>
    </source>
</evidence>
<feature type="transmembrane region" description="Helical" evidence="2">
    <location>
        <begin position="149"/>
        <end position="176"/>
    </location>
</feature>
<feature type="transmembrane region" description="Helical" evidence="2">
    <location>
        <begin position="256"/>
        <end position="279"/>
    </location>
</feature>
<feature type="transmembrane region" description="Helical" evidence="2">
    <location>
        <begin position="85"/>
        <end position="110"/>
    </location>
</feature>